<evidence type="ECO:0008006" key="4">
    <source>
        <dbReference type="Google" id="ProtNLM"/>
    </source>
</evidence>
<sequence length="149" mass="17519">MKRDSSSPQLHPNKKQRRLSNRDRLNIIESIANEAHTIIETAERFKLPESTVRSIYRTFERTGRVTKLQRGGNRHPRLEQEHLSWIKDRLLQEPGLSISDLHAELNKKFRLRPPVSRNTVQNAVDKRIAYTLKLVRPQLKDYNSDARCE</sequence>
<protein>
    <recommendedName>
        <fullName evidence="4">Transposase Tc1-like domain-containing protein</fullName>
    </recommendedName>
</protein>
<evidence type="ECO:0000313" key="2">
    <source>
        <dbReference type="EMBL" id="OAQ22329.1"/>
    </source>
</evidence>
<proteinExistence type="predicted"/>
<dbReference type="InterPro" id="IPR009057">
    <property type="entry name" value="Homeodomain-like_sf"/>
</dbReference>
<dbReference type="Proteomes" id="UP000078512">
    <property type="component" value="Unassembled WGS sequence"/>
</dbReference>
<gene>
    <name evidence="2" type="ORF">K457DRAFT_84968</name>
</gene>
<organism evidence="2 3">
    <name type="scientific">Linnemannia elongata AG-77</name>
    <dbReference type="NCBI Taxonomy" id="1314771"/>
    <lineage>
        <taxon>Eukaryota</taxon>
        <taxon>Fungi</taxon>
        <taxon>Fungi incertae sedis</taxon>
        <taxon>Mucoromycota</taxon>
        <taxon>Mortierellomycotina</taxon>
        <taxon>Mortierellomycetes</taxon>
        <taxon>Mortierellales</taxon>
        <taxon>Mortierellaceae</taxon>
        <taxon>Linnemannia</taxon>
    </lineage>
</organism>
<reference evidence="2 3" key="1">
    <citation type="submission" date="2016-05" db="EMBL/GenBank/DDBJ databases">
        <title>Genome sequencing reveals origins of a unique bacterial endosymbiosis in the earliest lineages of terrestrial Fungi.</title>
        <authorList>
            <consortium name="DOE Joint Genome Institute"/>
            <person name="Uehling J."/>
            <person name="Gryganskyi A."/>
            <person name="Hameed K."/>
            <person name="Tschaplinski T."/>
            <person name="Misztal P."/>
            <person name="Wu S."/>
            <person name="Desiro A."/>
            <person name="Vande Pol N."/>
            <person name="Du Z.-Y."/>
            <person name="Zienkiewicz A."/>
            <person name="Zienkiewicz K."/>
            <person name="Morin E."/>
            <person name="Tisserant E."/>
            <person name="Splivallo R."/>
            <person name="Hainaut M."/>
            <person name="Henrissat B."/>
            <person name="Ohm R."/>
            <person name="Kuo A."/>
            <person name="Yan J."/>
            <person name="Lipzen A."/>
            <person name="Nolan M."/>
            <person name="Labutti K."/>
            <person name="Barry K."/>
            <person name="Goldstein A."/>
            <person name="Labbe J."/>
            <person name="Schadt C."/>
            <person name="Tuskan G."/>
            <person name="Grigoriev I."/>
            <person name="Martin F."/>
            <person name="Vilgalys R."/>
            <person name="Bonito G."/>
        </authorList>
    </citation>
    <scope>NUCLEOTIDE SEQUENCE [LARGE SCALE GENOMIC DNA]</scope>
    <source>
        <strain evidence="2 3">AG-77</strain>
    </source>
</reference>
<keyword evidence="3" id="KW-1185">Reference proteome</keyword>
<dbReference type="OrthoDB" id="2335953at2759"/>
<dbReference type="SUPFAM" id="SSF46689">
    <property type="entry name" value="Homeodomain-like"/>
    <property type="match status" value="1"/>
</dbReference>
<dbReference type="AlphaFoldDB" id="A0A197JD01"/>
<dbReference type="STRING" id="1314771.A0A197JD01"/>
<dbReference type="InterPro" id="IPR036388">
    <property type="entry name" value="WH-like_DNA-bd_sf"/>
</dbReference>
<evidence type="ECO:0000256" key="1">
    <source>
        <dbReference type="SAM" id="MobiDB-lite"/>
    </source>
</evidence>
<evidence type="ECO:0000313" key="3">
    <source>
        <dbReference type="Proteomes" id="UP000078512"/>
    </source>
</evidence>
<dbReference type="EMBL" id="KV442179">
    <property type="protein sequence ID" value="OAQ22329.1"/>
    <property type="molecule type" value="Genomic_DNA"/>
</dbReference>
<feature type="non-terminal residue" evidence="2">
    <location>
        <position position="149"/>
    </location>
</feature>
<dbReference type="Gene3D" id="1.10.10.10">
    <property type="entry name" value="Winged helix-like DNA-binding domain superfamily/Winged helix DNA-binding domain"/>
    <property type="match status" value="1"/>
</dbReference>
<name>A0A197JD01_9FUNG</name>
<feature type="region of interest" description="Disordered" evidence="1">
    <location>
        <begin position="1"/>
        <end position="21"/>
    </location>
</feature>
<feature type="compositionally biased region" description="Polar residues" evidence="1">
    <location>
        <begin position="1"/>
        <end position="10"/>
    </location>
</feature>
<accession>A0A197JD01</accession>